<proteinExistence type="predicted"/>
<accession>A0ABQ8KLB7</accession>
<sequence>MRAVIVQPEKRVAVKDHPVPELGPEDVLVKVVAAAQNPTDWKFVDFVQKAGTILGVDFSGVVIAAGSNVADLTIGTRVAGFVLGGALPDSAFWTAVQALYHPTRLALAEIPSKLQDGSDEWVFLYGESTSVGLYAIQLLRLSGYKSATVCSADQFDLVKSLGADVVINRHAPDSLQQIREATGGKRGFDSASLQFTVATMGPAGGRVISLIGQDQEGLKKAVKEGVEVKSTLIYTALGHPFGRYDASVSDRTHMTAFLRKLPDLVSSGSTKPSRVNVWEGPGGEKGLEGVESALQWMRDGKVRGEKIVHIISNA</sequence>
<dbReference type="Gene3D" id="3.40.50.720">
    <property type="entry name" value="NAD(P)-binding Rossmann-like Domain"/>
    <property type="match status" value="1"/>
</dbReference>
<dbReference type="SUPFAM" id="SSF50129">
    <property type="entry name" value="GroES-like"/>
    <property type="match status" value="1"/>
</dbReference>
<dbReference type="InterPro" id="IPR013154">
    <property type="entry name" value="ADH-like_N"/>
</dbReference>
<dbReference type="InterPro" id="IPR036291">
    <property type="entry name" value="NAD(P)-bd_dom_sf"/>
</dbReference>
<dbReference type="PANTHER" id="PTHR45348">
    <property type="entry name" value="HYPOTHETICAL OXIDOREDUCTASE (EUROFUNG)"/>
    <property type="match status" value="1"/>
</dbReference>
<keyword evidence="3" id="KW-1185">Reference proteome</keyword>
<name>A0ABQ8KLB7_9APHY</name>
<dbReference type="Gene3D" id="3.90.180.10">
    <property type="entry name" value="Medium-chain alcohol dehydrogenases, catalytic domain"/>
    <property type="match status" value="1"/>
</dbReference>
<dbReference type="GeneID" id="72006340"/>
<feature type="domain" description="Enoyl reductase (ER)" evidence="1">
    <location>
        <begin position="10"/>
        <end position="308"/>
    </location>
</feature>
<dbReference type="InterPro" id="IPR047122">
    <property type="entry name" value="Trans-enoyl_RdTase-like"/>
</dbReference>
<dbReference type="EMBL" id="JADCUA010000006">
    <property type="protein sequence ID" value="KAH9838996.1"/>
    <property type="molecule type" value="Genomic_DNA"/>
</dbReference>
<dbReference type="InterPro" id="IPR011032">
    <property type="entry name" value="GroES-like_sf"/>
</dbReference>
<organism evidence="2 3">
    <name type="scientific">Rhodofomes roseus</name>
    <dbReference type="NCBI Taxonomy" id="34475"/>
    <lineage>
        <taxon>Eukaryota</taxon>
        <taxon>Fungi</taxon>
        <taxon>Dikarya</taxon>
        <taxon>Basidiomycota</taxon>
        <taxon>Agaricomycotina</taxon>
        <taxon>Agaricomycetes</taxon>
        <taxon>Polyporales</taxon>
        <taxon>Rhodofomes</taxon>
    </lineage>
</organism>
<dbReference type="InterPro" id="IPR013149">
    <property type="entry name" value="ADH-like_C"/>
</dbReference>
<gene>
    <name evidence="2" type="ORF">C8Q71DRAFT_795409</name>
</gene>
<protein>
    <submittedName>
        <fullName evidence="2">GroES-like protein</fullName>
    </submittedName>
</protein>
<evidence type="ECO:0000313" key="2">
    <source>
        <dbReference type="EMBL" id="KAH9838996.1"/>
    </source>
</evidence>
<comment type="caution">
    <text evidence="2">The sequence shown here is derived from an EMBL/GenBank/DDBJ whole genome shotgun (WGS) entry which is preliminary data.</text>
</comment>
<reference evidence="2 3" key="1">
    <citation type="journal article" date="2021" name="Environ. Microbiol.">
        <title>Gene family expansions and transcriptome signatures uncover fungal adaptations to wood decay.</title>
        <authorList>
            <person name="Hage H."/>
            <person name="Miyauchi S."/>
            <person name="Viragh M."/>
            <person name="Drula E."/>
            <person name="Min B."/>
            <person name="Chaduli D."/>
            <person name="Navarro D."/>
            <person name="Favel A."/>
            <person name="Norest M."/>
            <person name="Lesage-Meessen L."/>
            <person name="Balint B."/>
            <person name="Merenyi Z."/>
            <person name="de Eugenio L."/>
            <person name="Morin E."/>
            <person name="Martinez A.T."/>
            <person name="Baldrian P."/>
            <person name="Stursova M."/>
            <person name="Martinez M.J."/>
            <person name="Novotny C."/>
            <person name="Magnuson J.K."/>
            <person name="Spatafora J.W."/>
            <person name="Maurice S."/>
            <person name="Pangilinan J."/>
            <person name="Andreopoulos W."/>
            <person name="LaButti K."/>
            <person name="Hundley H."/>
            <person name="Na H."/>
            <person name="Kuo A."/>
            <person name="Barry K."/>
            <person name="Lipzen A."/>
            <person name="Henrissat B."/>
            <person name="Riley R."/>
            <person name="Ahrendt S."/>
            <person name="Nagy L.G."/>
            <person name="Grigoriev I.V."/>
            <person name="Martin F."/>
            <person name="Rosso M.N."/>
        </authorList>
    </citation>
    <scope>NUCLEOTIDE SEQUENCE [LARGE SCALE GENOMIC DNA]</scope>
    <source>
        <strain evidence="2 3">CIRM-BRFM 1785</strain>
    </source>
</reference>
<dbReference type="CDD" id="cd08249">
    <property type="entry name" value="enoyl_reductase_like"/>
    <property type="match status" value="1"/>
</dbReference>
<evidence type="ECO:0000259" key="1">
    <source>
        <dbReference type="SMART" id="SM00829"/>
    </source>
</evidence>
<dbReference type="Proteomes" id="UP000814176">
    <property type="component" value="Unassembled WGS sequence"/>
</dbReference>
<evidence type="ECO:0000313" key="3">
    <source>
        <dbReference type="Proteomes" id="UP000814176"/>
    </source>
</evidence>
<dbReference type="InterPro" id="IPR020843">
    <property type="entry name" value="ER"/>
</dbReference>
<dbReference type="Pfam" id="PF00107">
    <property type="entry name" value="ADH_zinc_N"/>
    <property type="match status" value="1"/>
</dbReference>
<dbReference type="SUPFAM" id="SSF51735">
    <property type="entry name" value="NAD(P)-binding Rossmann-fold domains"/>
    <property type="match status" value="1"/>
</dbReference>
<dbReference type="Pfam" id="PF08240">
    <property type="entry name" value="ADH_N"/>
    <property type="match status" value="1"/>
</dbReference>
<dbReference type="PANTHER" id="PTHR45348:SF2">
    <property type="entry name" value="ZINC-TYPE ALCOHOL DEHYDROGENASE-LIKE PROTEIN C2E1P3.01"/>
    <property type="match status" value="1"/>
</dbReference>
<dbReference type="RefSeq" id="XP_047780751.1">
    <property type="nucleotide sequence ID" value="XM_047925608.1"/>
</dbReference>
<dbReference type="SMART" id="SM00829">
    <property type="entry name" value="PKS_ER"/>
    <property type="match status" value="1"/>
</dbReference>